<organism evidence="2 3">
    <name type="scientific">Gordonia hankookensis</name>
    <dbReference type="NCBI Taxonomy" id="589403"/>
    <lineage>
        <taxon>Bacteria</taxon>
        <taxon>Bacillati</taxon>
        <taxon>Actinomycetota</taxon>
        <taxon>Actinomycetes</taxon>
        <taxon>Mycobacteriales</taxon>
        <taxon>Gordoniaceae</taxon>
        <taxon>Gordonia</taxon>
    </lineage>
</organism>
<evidence type="ECO:0000259" key="1">
    <source>
        <dbReference type="Pfam" id="PF12804"/>
    </source>
</evidence>
<comment type="caution">
    <text evidence="2">The sequence shown here is derived from an EMBL/GenBank/DDBJ whole genome shotgun (WGS) entry which is preliminary data.</text>
</comment>
<dbReference type="PANTHER" id="PTHR43777:SF1">
    <property type="entry name" value="MOLYBDENUM COFACTOR CYTIDYLYLTRANSFERASE"/>
    <property type="match status" value="1"/>
</dbReference>
<dbReference type="Pfam" id="PF12804">
    <property type="entry name" value="NTP_transf_3"/>
    <property type="match status" value="1"/>
</dbReference>
<reference evidence="2 3" key="1">
    <citation type="submission" date="2020-09" db="EMBL/GenBank/DDBJ databases">
        <title>Novel species in genus Gordonia.</title>
        <authorList>
            <person name="Zhang G."/>
        </authorList>
    </citation>
    <scope>NUCLEOTIDE SEQUENCE [LARGE SCALE GENOMIC DNA]</scope>
    <source>
        <strain evidence="2 3">ON-33</strain>
    </source>
</reference>
<name>A0ABR7WDP9_9ACTN</name>
<evidence type="ECO:0000313" key="2">
    <source>
        <dbReference type="EMBL" id="MBD1320903.1"/>
    </source>
</evidence>
<dbReference type="PANTHER" id="PTHR43777">
    <property type="entry name" value="MOLYBDENUM COFACTOR CYTIDYLYLTRANSFERASE"/>
    <property type="match status" value="1"/>
</dbReference>
<dbReference type="SUPFAM" id="SSF53448">
    <property type="entry name" value="Nucleotide-diphospho-sugar transferases"/>
    <property type="match status" value="1"/>
</dbReference>
<protein>
    <submittedName>
        <fullName evidence="2">NTP transferase domain-containing protein</fullName>
    </submittedName>
</protein>
<dbReference type="EMBL" id="JACWMS010000003">
    <property type="protein sequence ID" value="MBD1320903.1"/>
    <property type="molecule type" value="Genomic_DNA"/>
</dbReference>
<dbReference type="Proteomes" id="UP000602395">
    <property type="component" value="Unassembled WGS sequence"/>
</dbReference>
<dbReference type="RefSeq" id="WP_190267581.1">
    <property type="nucleotide sequence ID" value="NZ_BAABAD010000001.1"/>
</dbReference>
<dbReference type="InterPro" id="IPR029044">
    <property type="entry name" value="Nucleotide-diphossugar_trans"/>
</dbReference>
<accession>A0ABR7WDP9</accession>
<keyword evidence="2" id="KW-0808">Transferase</keyword>
<gene>
    <name evidence="2" type="ORF">IDF66_15060</name>
</gene>
<dbReference type="Gene3D" id="3.90.550.10">
    <property type="entry name" value="Spore Coat Polysaccharide Biosynthesis Protein SpsA, Chain A"/>
    <property type="match status" value="1"/>
</dbReference>
<dbReference type="InterPro" id="IPR025877">
    <property type="entry name" value="MobA-like_NTP_Trfase"/>
</dbReference>
<sequence length="195" mass="20490">MIVEPSVPDRRRERGRLVGVVLAAGAGSRFGAPKIVAEDGDWLRRSVDALARGGCSDVYVAMGARIVDPPEGASAIIVPDWRSGLGETVRVVATAVRDLDADGMVLHVVDTPDVGPDVTNRLLAAVGRRRDGIARAVFDGRPGHPVYLGTDHLDGVIATVTGDMGAQPYLAAHRADLLLVECGDLANGRDRDTPG</sequence>
<dbReference type="GO" id="GO:0016740">
    <property type="term" value="F:transferase activity"/>
    <property type="evidence" value="ECO:0007669"/>
    <property type="project" value="UniProtKB-KW"/>
</dbReference>
<proteinExistence type="predicted"/>
<feature type="domain" description="MobA-like NTP transferase" evidence="1">
    <location>
        <begin position="19"/>
        <end position="173"/>
    </location>
</feature>
<evidence type="ECO:0000313" key="3">
    <source>
        <dbReference type="Proteomes" id="UP000602395"/>
    </source>
</evidence>
<keyword evidence="3" id="KW-1185">Reference proteome</keyword>